<feature type="region of interest" description="Disordered" evidence="1">
    <location>
        <begin position="30"/>
        <end position="63"/>
    </location>
</feature>
<proteinExistence type="predicted"/>
<sequence>MSDAALRLPSSTPLCVGGLPPCVPAVGDVRGRSKSLPTRSTGVSFYSPSSGSSGPPSPLPPAGVMVQEGRVLLRAMAKHHTALRHPEPGTTTVTRLTVT</sequence>
<dbReference type="Proteomes" id="UP000324222">
    <property type="component" value="Unassembled WGS sequence"/>
</dbReference>
<dbReference type="AlphaFoldDB" id="A0A5B7CD83"/>
<name>A0A5B7CD83_PORTR</name>
<accession>A0A5B7CD83</accession>
<evidence type="ECO:0000313" key="3">
    <source>
        <dbReference type="Proteomes" id="UP000324222"/>
    </source>
</evidence>
<reference evidence="2 3" key="1">
    <citation type="submission" date="2019-05" db="EMBL/GenBank/DDBJ databases">
        <title>Another draft genome of Portunus trituberculatus and its Hox gene families provides insights of decapod evolution.</title>
        <authorList>
            <person name="Jeong J.-H."/>
            <person name="Song I."/>
            <person name="Kim S."/>
            <person name="Choi T."/>
            <person name="Kim D."/>
            <person name="Ryu S."/>
            <person name="Kim W."/>
        </authorList>
    </citation>
    <scope>NUCLEOTIDE SEQUENCE [LARGE SCALE GENOMIC DNA]</scope>
    <source>
        <tissue evidence="2">Muscle</tissue>
    </source>
</reference>
<dbReference type="EMBL" id="VSRR010000002">
    <property type="protein sequence ID" value="MPC07519.1"/>
    <property type="molecule type" value="Genomic_DNA"/>
</dbReference>
<gene>
    <name evidence="2" type="ORF">E2C01_000081</name>
</gene>
<organism evidence="2 3">
    <name type="scientific">Portunus trituberculatus</name>
    <name type="common">Swimming crab</name>
    <name type="synonym">Neptunus trituberculatus</name>
    <dbReference type="NCBI Taxonomy" id="210409"/>
    <lineage>
        <taxon>Eukaryota</taxon>
        <taxon>Metazoa</taxon>
        <taxon>Ecdysozoa</taxon>
        <taxon>Arthropoda</taxon>
        <taxon>Crustacea</taxon>
        <taxon>Multicrustacea</taxon>
        <taxon>Malacostraca</taxon>
        <taxon>Eumalacostraca</taxon>
        <taxon>Eucarida</taxon>
        <taxon>Decapoda</taxon>
        <taxon>Pleocyemata</taxon>
        <taxon>Brachyura</taxon>
        <taxon>Eubrachyura</taxon>
        <taxon>Portunoidea</taxon>
        <taxon>Portunidae</taxon>
        <taxon>Portuninae</taxon>
        <taxon>Portunus</taxon>
    </lineage>
</organism>
<dbReference type="OrthoDB" id="6365636at2759"/>
<protein>
    <submittedName>
        <fullName evidence="2">Uncharacterized protein</fullName>
    </submittedName>
</protein>
<keyword evidence="3" id="KW-1185">Reference proteome</keyword>
<comment type="caution">
    <text evidence="2">The sequence shown here is derived from an EMBL/GenBank/DDBJ whole genome shotgun (WGS) entry which is preliminary data.</text>
</comment>
<evidence type="ECO:0000256" key="1">
    <source>
        <dbReference type="SAM" id="MobiDB-lite"/>
    </source>
</evidence>
<evidence type="ECO:0000313" key="2">
    <source>
        <dbReference type="EMBL" id="MPC07519.1"/>
    </source>
</evidence>
<feature type="compositionally biased region" description="Polar residues" evidence="1">
    <location>
        <begin position="35"/>
        <end position="46"/>
    </location>
</feature>